<dbReference type="InterPro" id="IPR003593">
    <property type="entry name" value="AAA+_ATPase"/>
</dbReference>
<evidence type="ECO:0000256" key="3">
    <source>
        <dbReference type="ARBA" id="ARBA00022801"/>
    </source>
</evidence>
<sequence length="439" mass="48645">MFENLQDKLNKAIKTLKGQGRITEINVAATIKEVRRALTDADVNYKVAKDITDRIRDKAIDRKVLISVEPGQLFVKIVQEELTELMGGEAQSINVKGDPAVILIAGLQGSGKTTFSGKLAAYLKKQGRNVLLVAADIYRPAAIDQLKVLGEQVGVEVYSEPDNKNAVQIAQNAISQARRTGKKVVIVDTAGRLAVDEAMMQEIEAVKRAIAPSETLFVVDSMTGQDAVNTARTFNERLNFDGVVLTKLDGDARGGAALSIKTVVNKPIKFISTGEKMEALDVFYPDRMASRILGMGDVISLVERAQQAFDEDEAKRINAKMRKNQFDFDDFLSQLQQIKKMGNVKDLLGMIPGMGKMIKDLDIDNDSFKPIEAIISSMTPLERQRPDMIDGSRRKRIAKGSGTDITQVNNLMKQFEEMRKMMKKMNTMQSSGKLNKLMR</sequence>
<feature type="binding site" evidence="9">
    <location>
        <begin position="106"/>
        <end position="113"/>
    </location>
    <ligand>
        <name>GTP</name>
        <dbReference type="ChEBI" id="CHEBI:37565"/>
    </ligand>
</feature>
<feature type="domain" description="SRP54-type proteins GTP-binding" evidence="10">
    <location>
        <begin position="267"/>
        <end position="280"/>
    </location>
</feature>
<proteinExistence type="inferred from homology"/>
<dbReference type="SUPFAM" id="SSF52540">
    <property type="entry name" value="P-loop containing nucleoside triphosphate hydrolases"/>
    <property type="match status" value="1"/>
</dbReference>
<comment type="subunit">
    <text evidence="9">Part of the signal recognition particle protein translocation system, which is composed of SRP and FtsY.</text>
</comment>
<dbReference type="Pfam" id="PF00448">
    <property type="entry name" value="SRP54"/>
    <property type="match status" value="1"/>
</dbReference>
<dbReference type="Gene3D" id="1.20.120.140">
    <property type="entry name" value="Signal recognition particle SRP54, nucleotide-binding domain"/>
    <property type="match status" value="1"/>
</dbReference>
<dbReference type="InterPro" id="IPR022941">
    <property type="entry name" value="SRP54"/>
</dbReference>
<organism evidence="11 12">
    <name type="scientific">Spirosoma sordidisoli</name>
    <dbReference type="NCBI Taxonomy" id="2502893"/>
    <lineage>
        <taxon>Bacteria</taxon>
        <taxon>Pseudomonadati</taxon>
        <taxon>Bacteroidota</taxon>
        <taxon>Cytophagia</taxon>
        <taxon>Cytophagales</taxon>
        <taxon>Cytophagaceae</taxon>
        <taxon>Spirosoma</taxon>
    </lineage>
</organism>
<dbReference type="HAMAP" id="MF_00306">
    <property type="entry name" value="SRP54"/>
    <property type="match status" value="1"/>
</dbReference>
<evidence type="ECO:0000256" key="9">
    <source>
        <dbReference type="HAMAP-Rule" id="MF_00306"/>
    </source>
</evidence>
<dbReference type="SMART" id="SM00382">
    <property type="entry name" value="AAA"/>
    <property type="match status" value="1"/>
</dbReference>
<comment type="domain">
    <text evidence="9">Composed of three domains: the N-terminal N domain, which is responsible for interactions with the ribosome, the central G domain, which binds GTP, and the C-terminal M domain, which binds the RNA and the signal sequence of the RNC.</text>
</comment>
<dbReference type="PROSITE" id="PS00300">
    <property type="entry name" value="SRP54"/>
    <property type="match status" value="1"/>
</dbReference>
<evidence type="ECO:0000256" key="1">
    <source>
        <dbReference type="ARBA" id="ARBA00005450"/>
    </source>
</evidence>
<dbReference type="InterPro" id="IPR013822">
    <property type="entry name" value="Signal_recog_particl_SRP54_hlx"/>
</dbReference>
<keyword evidence="7 9" id="KW-0687">Ribonucleoprotein</keyword>
<keyword evidence="6 9" id="KW-0733">Signal recognition particle</keyword>
<dbReference type="SMART" id="SM00962">
    <property type="entry name" value="SRP54"/>
    <property type="match status" value="1"/>
</dbReference>
<comment type="subcellular location">
    <subcellularLocation>
        <location evidence="9">Cytoplasm</location>
    </subcellularLocation>
    <text evidence="9">The SRP-RNC complex is targeted to the cytoplasmic membrane.</text>
</comment>
<dbReference type="EC" id="3.6.5.4" evidence="9"/>
<dbReference type="SMART" id="SM00963">
    <property type="entry name" value="SRP54_N"/>
    <property type="match status" value="1"/>
</dbReference>
<dbReference type="InterPro" id="IPR027417">
    <property type="entry name" value="P-loop_NTPase"/>
</dbReference>
<evidence type="ECO:0000259" key="10">
    <source>
        <dbReference type="PROSITE" id="PS00300"/>
    </source>
</evidence>
<dbReference type="RefSeq" id="WP_129601096.1">
    <property type="nucleotide sequence ID" value="NZ_SBLB01000001.1"/>
</dbReference>
<gene>
    <name evidence="9" type="primary">ffh</name>
    <name evidence="11" type="ORF">EQG79_08505</name>
</gene>
<comment type="function">
    <text evidence="9">Involved in targeting and insertion of nascent membrane proteins into the cytoplasmic membrane. Binds to the hydrophobic signal sequence of the ribosome-nascent chain (RNC) as it emerges from the ribosomes. The SRP-RNC complex is then targeted to the cytoplasmic membrane where it interacts with the SRP receptor FtsY.</text>
</comment>
<keyword evidence="9" id="KW-0963">Cytoplasm</keyword>
<dbReference type="Pfam" id="PF02881">
    <property type="entry name" value="SRP54_N"/>
    <property type="match status" value="1"/>
</dbReference>
<evidence type="ECO:0000256" key="5">
    <source>
        <dbReference type="ARBA" id="ARBA00023134"/>
    </source>
</evidence>
<dbReference type="InterPro" id="IPR042101">
    <property type="entry name" value="SRP54_N_sf"/>
</dbReference>
<evidence type="ECO:0000256" key="8">
    <source>
        <dbReference type="ARBA" id="ARBA00048027"/>
    </source>
</evidence>
<protein>
    <recommendedName>
        <fullName evidence="9">Signal recognition particle protein</fullName>
        <ecNumber evidence="9">3.6.5.4</ecNumber>
    </recommendedName>
    <alternativeName>
        <fullName evidence="9">Fifty-four homolog</fullName>
    </alternativeName>
</protein>
<keyword evidence="5 9" id="KW-0342">GTP-binding</keyword>
<dbReference type="GO" id="GO:0048500">
    <property type="term" value="C:signal recognition particle"/>
    <property type="evidence" value="ECO:0007669"/>
    <property type="project" value="UniProtKB-UniRule"/>
</dbReference>
<feature type="binding site" evidence="9">
    <location>
        <begin position="246"/>
        <end position="249"/>
    </location>
    <ligand>
        <name>GTP</name>
        <dbReference type="ChEBI" id="CHEBI:37565"/>
    </ligand>
</feature>
<evidence type="ECO:0000256" key="4">
    <source>
        <dbReference type="ARBA" id="ARBA00022884"/>
    </source>
</evidence>
<dbReference type="CDD" id="cd18539">
    <property type="entry name" value="SRP_G"/>
    <property type="match status" value="1"/>
</dbReference>
<evidence type="ECO:0000256" key="6">
    <source>
        <dbReference type="ARBA" id="ARBA00023135"/>
    </source>
</evidence>
<dbReference type="PANTHER" id="PTHR11564:SF5">
    <property type="entry name" value="SIGNAL RECOGNITION PARTICLE SUBUNIT SRP54"/>
    <property type="match status" value="1"/>
</dbReference>
<dbReference type="NCBIfam" id="TIGR00959">
    <property type="entry name" value="ffh"/>
    <property type="match status" value="1"/>
</dbReference>
<dbReference type="PANTHER" id="PTHR11564">
    <property type="entry name" value="SIGNAL RECOGNITION PARTICLE 54K PROTEIN SRP54"/>
    <property type="match status" value="1"/>
</dbReference>
<dbReference type="AlphaFoldDB" id="A0A4Q2UVU1"/>
<dbReference type="InterPro" id="IPR004780">
    <property type="entry name" value="SRP"/>
</dbReference>
<feature type="binding site" evidence="9">
    <location>
        <begin position="188"/>
        <end position="192"/>
    </location>
    <ligand>
        <name>GTP</name>
        <dbReference type="ChEBI" id="CHEBI:37565"/>
    </ligand>
</feature>
<dbReference type="Proteomes" id="UP000290407">
    <property type="component" value="Unassembled WGS sequence"/>
</dbReference>
<name>A0A4Q2UVU1_9BACT</name>
<dbReference type="Gene3D" id="3.40.50.300">
    <property type="entry name" value="P-loop containing nucleotide triphosphate hydrolases"/>
    <property type="match status" value="1"/>
</dbReference>
<keyword evidence="4 9" id="KW-0694">RNA-binding</keyword>
<keyword evidence="12" id="KW-1185">Reference proteome</keyword>
<comment type="caution">
    <text evidence="11">The sequence shown here is derived from an EMBL/GenBank/DDBJ whole genome shotgun (WGS) entry which is preliminary data.</text>
</comment>
<dbReference type="GO" id="GO:0005525">
    <property type="term" value="F:GTP binding"/>
    <property type="evidence" value="ECO:0007669"/>
    <property type="project" value="UniProtKB-UniRule"/>
</dbReference>
<keyword evidence="2 9" id="KW-0547">Nucleotide-binding</keyword>
<evidence type="ECO:0000313" key="11">
    <source>
        <dbReference type="EMBL" id="RYC72141.1"/>
    </source>
</evidence>
<dbReference type="EMBL" id="SBLB01000001">
    <property type="protein sequence ID" value="RYC72141.1"/>
    <property type="molecule type" value="Genomic_DNA"/>
</dbReference>
<comment type="catalytic activity">
    <reaction evidence="8 9">
        <text>GTP + H2O = GDP + phosphate + H(+)</text>
        <dbReference type="Rhea" id="RHEA:19669"/>
        <dbReference type="ChEBI" id="CHEBI:15377"/>
        <dbReference type="ChEBI" id="CHEBI:15378"/>
        <dbReference type="ChEBI" id="CHEBI:37565"/>
        <dbReference type="ChEBI" id="CHEBI:43474"/>
        <dbReference type="ChEBI" id="CHEBI:58189"/>
        <dbReference type="EC" id="3.6.5.4"/>
    </reaction>
</comment>
<reference evidence="11 12" key="1">
    <citation type="submission" date="2019-01" db="EMBL/GenBank/DDBJ databases">
        <title>Spirosoma flava sp. nov., a propanil-degrading bacterium isolated from herbicide-contaminated soil.</title>
        <authorList>
            <person name="Zhang L."/>
            <person name="Jiang J.-D."/>
        </authorList>
    </citation>
    <scope>NUCLEOTIDE SEQUENCE [LARGE SCALE GENOMIC DNA]</scope>
    <source>
        <strain evidence="11 12">TY50</strain>
    </source>
</reference>
<dbReference type="GO" id="GO:0003924">
    <property type="term" value="F:GTPase activity"/>
    <property type="evidence" value="ECO:0007669"/>
    <property type="project" value="UniProtKB-UniRule"/>
</dbReference>
<dbReference type="InterPro" id="IPR004125">
    <property type="entry name" value="Signal_recog_particle_SRP54_M"/>
</dbReference>
<dbReference type="GO" id="GO:0008312">
    <property type="term" value="F:7S RNA binding"/>
    <property type="evidence" value="ECO:0007669"/>
    <property type="project" value="InterPro"/>
</dbReference>
<evidence type="ECO:0000313" key="12">
    <source>
        <dbReference type="Proteomes" id="UP000290407"/>
    </source>
</evidence>
<evidence type="ECO:0000256" key="7">
    <source>
        <dbReference type="ARBA" id="ARBA00023274"/>
    </source>
</evidence>
<dbReference type="Gene3D" id="1.10.260.30">
    <property type="entry name" value="Signal recognition particle, SRP54 subunit, M-domain"/>
    <property type="match status" value="1"/>
</dbReference>
<accession>A0A4Q2UVU1</accession>
<dbReference type="FunFam" id="3.40.50.300:FF:000022">
    <property type="entry name" value="Signal recognition particle 54 kDa subunit"/>
    <property type="match status" value="1"/>
</dbReference>
<dbReference type="Pfam" id="PF02978">
    <property type="entry name" value="SRP_SPB"/>
    <property type="match status" value="1"/>
</dbReference>
<evidence type="ECO:0000256" key="2">
    <source>
        <dbReference type="ARBA" id="ARBA00022741"/>
    </source>
</evidence>
<dbReference type="GO" id="GO:0006614">
    <property type="term" value="P:SRP-dependent cotranslational protein targeting to membrane"/>
    <property type="evidence" value="ECO:0007669"/>
    <property type="project" value="InterPro"/>
</dbReference>
<dbReference type="InterPro" id="IPR000897">
    <property type="entry name" value="SRP54_GTPase_dom"/>
</dbReference>
<dbReference type="SUPFAM" id="SSF47446">
    <property type="entry name" value="Signal peptide-binding domain"/>
    <property type="match status" value="1"/>
</dbReference>
<comment type="similarity">
    <text evidence="1 9">Belongs to the GTP-binding SRP family. SRP54 subfamily.</text>
</comment>
<dbReference type="InterPro" id="IPR036891">
    <property type="entry name" value="Signal_recog_part_SRP54_M_sf"/>
</dbReference>
<keyword evidence="3 9" id="KW-0378">Hydrolase</keyword>